<dbReference type="InterPro" id="IPR029058">
    <property type="entry name" value="AB_hydrolase_fold"/>
</dbReference>
<comment type="caution">
    <text evidence="1">The sequence shown here is derived from an EMBL/GenBank/DDBJ whole genome shotgun (WGS) entry which is preliminary data.</text>
</comment>
<reference evidence="1" key="2">
    <citation type="journal article" date="2021" name="Syst. Appl. Microbiol.">
        <title>Roseomonas hellenica sp. nov., isolated from roots of wild-growing Alkanna tinctoria.</title>
        <authorList>
            <person name="Rat A."/>
            <person name="Naranjo H.D."/>
            <person name="Lebbe L."/>
            <person name="Cnockaert M."/>
            <person name="Krigas N."/>
            <person name="Grigoriadou K."/>
            <person name="Maloupa E."/>
            <person name="Willems A."/>
        </authorList>
    </citation>
    <scope>NUCLEOTIDE SEQUENCE</scope>
    <source>
        <strain evidence="1">LMG 28251</strain>
    </source>
</reference>
<sequence length="249" mass="27791">MILGIEGTGSQDWGNEDLNRTFVRRIMHHTRLRPASYFIGPSKSGNDGAEIMDKAEITLRNGAHNGPIVLVGYSRGAAYCMEIARRFKNPIDVLVMFDAVARQSDVNLPEKVPSNVKRCFHAIRDPRAGSRYFFQNVGLVCESRATHFEHAMFFGSHGAVGGTFYNAAEEESGNTAGNAVMTVDDRQLLNIPRQPVTNLQQDHKCTHDVATWMWPFLLRWGVLQGNPSPFDFAPDFKGSRVAGMRNVIH</sequence>
<keyword evidence="2" id="KW-1185">Reference proteome</keyword>
<proteinExistence type="predicted"/>
<dbReference type="RefSeq" id="WP_211875387.1">
    <property type="nucleotide sequence ID" value="NZ_JAAEDH010000019.1"/>
</dbReference>
<evidence type="ECO:0000313" key="1">
    <source>
        <dbReference type="EMBL" id="MBR0656520.1"/>
    </source>
</evidence>
<dbReference type="EMBL" id="JAAEDH010000019">
    <property type="protein sequence ID" value="MBR0656520.1"/>
    <property type="molecule type" value="Genomic_DNA"/>
</dbReference>
<organism evidence="1 2">
    <name type="scientific">Plastoroseomonas arctica</name>
    <dbReference type="NCBI Taxonomy" id="1509237"/>
    <lineage>
        <taxon>Bacteria</taxon>
        <taxon>Pseudomonadati</taxon>
        <taxon>Pseudomonadota</taxon>
        <taxon>Alphaproteobacteria</taxon>
        <taxon>Acetobacterales</taxon>
        <taxon>Acetobacteraceae</taxon>
        <taxon>Plastoroseomonas</taxon>
    </lineage>
</organism>
<dbReference type="Proteomes" id="UP001196068">
    <property type="component" value="Unassembled WGS sequence"/>
</dbReference>
<dbReference type="SUPFAM" id="SSF53474">
    <property type="entry name" value="alpha/beta-Hydrolases"/>
    <property type="match status" value="2"/>
</dbReference>
<name>A0AAF1KKG8_9PROT</name>
<dbReference type="Gene3D" id="3.40.50.1820">
    <property type="entry name" value="alpha/beta hydrolase"/>
    <property type="match status" value="1"/>
</dbReference>
<reference evidence="1" key="1">
    <citation type="submission" date="2020-01" db="EMBL/GenBank/DDBJ databases">
        <authorList>
            <person name="Rat A."/>
        </authorList>
    </citation>
    <scope>NUCLEOTIDE SEQUENCE</scope>
    <source>
        <strain evidence="1">LMG 28251</strain>
    </source>
</reference>
<evidence type="ECO:0000313" key="2">
    <source>
        <dbReference type="Proteomes" id="UP001196068"/>
    </source>
</evidence>
<gene>
    <name evidence="1" type="ORF">GXW79_15675</name>
</gene>
<dbReference type="AlphaFoldDB" id="A0AAF1KKG8"/>
<protein>
    <submittedName>
        <fullName evidence="1">Uncharacterized protein</fullName>
    </submittedName>
</protein>
<accession>A0AAF1KKG8</accession>